<dbReference type="Proteomes" id="UP001281614">
    <property type="component" value="Unassembled WGS sequence"/>
</dbReference>
<protein>
    <submittedName>
        <fullName evidence="2">Uncharacterized protein</fullName>
    </submittedName>
</protein>
<gene>
    <name evidence="2" type="ORF">CKAH01_04185</name>
</gene>
<evidence type="ECO:0000256" key="1">
    <source>
        <dbReference type="SAM" id="MobiDB-lite"/>
    </source>
</evidence>
<reference evidence="2" key="1">
    <citation type="submission" date="2023-02" db="EMBL/GenBank/DDBJ databases">
        <title>Colletotrichum kahawae CIFC_Que2 genome sequencing and assembly.</title>
        <authorList>
            <person name="Baroncelli R."/>
        </authorList>
    </citation>
    <scope>NUCLEOTIDE SEQUENCE</scope>
    <source>
        <strain evidence="2">CIFC_Que2</strain>
    </source>
</reference>
<organism evidence="2 3">
    <name type="scientific">Colletotrichum kahawae</name>
    <name type="common">Coffee berry disease fungus</name>
    <dbReference type="NCBI Taxonomy" id="34407"/>
    <lineage>
        <taxon>Eukaryota</taxon>
        <taxon>Fungi</taxon>
        <taxon>Dikarya</taxon>
        <taxon>Ascomycota</taxon>
        <taxon>Pezizomycotina</taxon>
        <taxon>Sordariomycetes</taxon>
        <taxon>Hypocreomycetidae</taxon>
        <taxon>Glomerellales</taxon>
        <taxon>Glomerellaceae</taxon>
        <taxon>Colletotrichum</taxon>
        <taxon>Colletotrichum gloeosporioides species complex</taxon>
    </lineage>
</organism>
<keyword evidence="3" id="KW-1185">Reference proteome</keyword>
<feature type="region of interest" description="Disordered" evidence="1">
    <location>
        <begin position="150"/>
        <end position="169"/>
    </location>
</feature>
<proteinExistence type="predicted"/>
<dbReference type="EMBL" id="VYYT01000079">
    <property type="protein sequence ID" value="KAK2771610.1"/>
    <property type="molecule type" value="Genomic_DNA"/>
</dbReference>
<name>A0AAD9YKT7_COLKA</name>
<evidence type="ECO:0000313" key="2">
    <source>
        <dbReference type="EMBL" id="KAK2771610.1"/>
    </source>
</evidence>
<dbReference type="AlphaFoldDB" id="A0AAD9YKT7"/>
<evidence type="ECO:0000313" key="3">
    <source>
        <dbReference type="Proteomes" id="UP001281614"/>
    </source>
</evidence>
<accession>A0AAD9YKT7</accession>
<sequence>MAEPIQTTVRVSQAGSPALGISAREAPFKLALWLKPPGTFTDPEPLRTLYDSGSDFSLVTKHFAAKLHLQILVYPPSMYVSIMTKFGMVDPEGFVKVDVEASWIRPGSLGECNITVVADEVLQPHGADLLAGKKIIERLQFMGGWPKDSPSSAALGLTGTPRPRTSPSLNEASASWLEANTNNNQLRTTSGHLTLVNGHTTQCTPSNSGLISYSSTNDGLPESTDFTSLCGSLALQSPLSENVTSQWSKEQPAQSVIDFNKKGRVETDYCDPQLNNTFSAGTSAMPLSMSGFPDHAATHGSSAMYGAAMHAPSPPVSQFDSDCLDPFFLAQGNTFGEGRSAAFESQGQLQPFQISQDMASGSATQNNHISEDSSAIEQGMTPWNIMSCYADPQGQLSFREGSSSVSVPEIRFNDGSQDDEESLFHHQAN</sequence>
<feature type="region of interest" description="Disordered" evidence="1">
    <location>
        <begin position="408"/>
        <end position="429"/>
    </location>
</feature>
<comment type="caution">
    <text evidence="2">The sequence shown here is derived from an EMBL/GenBank/DDBJ whole genome shotgun (WGS) entry which is preliminary data.</text>
</comment>